<feature type="chain" id="PRO_5025594452" evidence="2">
    <location>
        <begin position="27"/>
        <end position="161"/>
    </location>
</feature>
<feature type="compositionally biased region" description="Acidic residues" evidence="1">
    <location>
        <begin position="77"/>
        <end position="95"/>
    </location>
</feature>
<dbReference type="AlphaFoldDB" id="A0A6B8WAA5"/>
<keyword evidence="4" id="KW-1185">Reference proteome</keyword>
<dbReference type="RefSeq" id="WP_156231224.1">
    <property type="nucleotide sequence ID" value="NZ_CP046455.1"/>
</dbReference>
<feature type="signal peptide" evidence="2">
    <location>
        <begin position="1"/>
        <end position="26"/>
    </location>
</feature>
<proteinExistence type="predicted"/>
<accession>A0A6B8WAA5</accession>
<keyword evidence="2" id="KW-0732">Signal</keyword>
<reference evidence="3 4" key="1">
    <citation type="submission" date="2019-11" db="EMBL/GenBank/DDBJ databases">
        <title>Complete genome sequence of Corynebacterium kalinowskii 1959, a novel Corynebacterium species isolated from soil of a small paddock in Vilsendorf, Germany.</title>
        <authorList>
            <person name="Schaffert L."/>
            <person name="Ruwe M."/>
            <person name="Milse J."/>
            <person name="Hanuschka K."/>
            <person name="Ortseifen V."/>
            <person name="Droste J."/>
            <person name="Brandt D."/>
            <person name="Schlueter L."/>
            <person name="Kutter Y."/>
            <person name="Vinke S."/>
            <person name="Viehoefer P."/>
            <person name="Jacob L."/>
            <person name="Luebke N.-C."/>
            <person name="Schulte-Berndt E."/>
            <person name="Hain C."/>
            <person name="Linder M."/>
            <person name="Schmidt P."/>
            <person name="Wollenschlaeger L."/>
            <person name="Luttermann T."/>
            <person name="Thieme E."/>
            <person name="Hassa J."/>
            <person name="Haak M."/>
            <person name="Wittchen M."/>
            <person name="Mentz A."/>
            <person name="Persicke M."/>
            <person name="Busche T."/>
            <person name="Ruckert C."/>
        </authorList>
    </citation>
    <scope>NUCLEOTIDE SEQUENCE [LARGE SCALE GENOMIC DNA]</scope>
    <source>
        <strain evidence="3 4">2039</strain>
    </source>
</reference>
<name>A0A6B8WAA5_9CORY</name>
<dbReference type="KEGG" id="cok:COCCU_09260"/>
<evidence type="ECO:0000313" key="4">
    <source>
        <dbReference type="Proteomes" id="UP000424462"/>
    </source>
</evidence>
<dbReference type="Proteomes" id="UP000424462">
    <property type="component" value="Chromosome"/>
</dbReference>
<evidence type="ECO:0000256" key="1">
    <source>
        <dbReference type="SAM" id="MobiDB-lite"/>
    </source>
</evidence>
<evidence type="ECO:0000313" key="3">
    <source>
        <dbReference type="EMBL" id="QGU07776.1"/>
    </source>
</evidence>
<evidence type="ECO:0000256" key="2">
    <source>
        <dbReference type="SAM" id="SignalP"/>
    </source>
</evidence>
<feature type="compositionally biased region" description="Low complexity" evidence="1">
    <location>
        <begin position="27"/>
        <end position="72"/>
    </location>
</feature>
<protein>
    <submittedName>
        <fullName evidence="3">Uncharacterized protein</fullName>
    </submittedName>
</protein>
<sequence length="161" mass="16799" precursor="true">MTRRRISLALIAAATTTLALVTPAQAATTEDNGLSSQLSAGSSVLGSSSPTETETPTETPTETAAPGTETTVPPLPEECEDAVDDEPAAENADADEVVDCEPEVALGSLEMTEEMEWVFLGFEVFFTLGTAVITALSTYAKVVPGGADQLRGFLDRFGINL</sequence>
<feature type="region of interest" description="Disordered" evidence="1">
    <location>
        <begin position="27"/>
        <end position="95"/>
    </location>
</feature>
<gene>
    <name evidence="3" type="ORF">COCCU_09260</name>
</gene>
<organism evidence="3 4">
    <name type="scientific">Corynebacterium occultum</name>
    <dbReference type="NCBI Taxonomy" id="2675219"/>
    <lineage>
        <taxon>Bacteria</taxon>
        <taxon>Bacillati</taxon>
        <taxon>Actinomycetota</taxon>
        <taxon>Actinomycetes</taxon>
        <taxon>Mycobacteriales</taxon>
        <taxon>Corynebacteriaceae</taxon>
        <taxon>Corynebacterium</taxon>
    </lineage>
</organism>
<dbReference type="EMBL" id="CP046455">
    <property type="protein sequence ID" value="QGU07776.1"/>
    <property type="molecule type" value="Genomic_DNA"/>
</dbReference>